<sequence>MTLHGMTVAMSTSQLVSISLITSIWIQFLVHIRFEDTNNVESTTERAENSQLLLQELSGISAENFQSGTSLDSLHFFDSIQLRRIKDANTEESKMKIDFATVQNSQLSLLQDPSIPGTTKFFLLIYIQVFNMYVFNSV</sequence>
<dbReference type="AlphaFoldDB" id="A8Q281"/>
<dbReference type="EMBL" id="DS239412">
    <property type="protein sequence ID" value="EDP31367.1"/>
    <property type="molecule type" value="Genomic_DNA"/>
</dbReference>
<gene>
    <name evidence="1" type="ORF">Bm1_40925</name>
</gene>
<reference evidence="1" key="1">
    <citation type="journal article" date="2007" name="Science">
        <title>Draft genome of the filarial nematode parasite Brugia malayi.</title>
        <authorList>
            <person name="Ghedin E."/>
            <person name="Wang S."/>
            <person name="Spiro D."/>
            <person name="Caler E."/>
            <person name="Zhao Q."/>
            <person name="Crabtree J."/>
            <person name="Allen J.E."/>
            <person name="Delcher A.L."/>
            <person name="Guiliano D.B."/>
            <person name="Miranda-Saavedra D."/>
            <person name="Angiuoli S.V."/>
            <person name="Creasy T."/>
            <person name="Amedeo P."/>
            <person name="Haas B."/>
            <person name="El-Sayed N.M."/>
            <person name="Wortman J.R."/>
            <person name="Feldblyum T."/>
            <person name="Tallon L."/>
            <person name="Schatz M."/>
            <person name="Shumway M."/>
            <person name="Koo H."/>
            <person name="Salzberg S.L."/>
            <person name="Schobel S."/>
            <person name="Pertea M."/>
            <person name="Pop M."/>
            <person name="White O."/>
            <person name="Barton G.J."/>
            <person name="Carlow C.K."/>
            <person name="Crawford M.J."/>
            <person name="Daub J."/>
            <person name="Dimmic M.W."/>
            <person name="Estes C.F."/>
            <person name="Foster J.M."/>
            <person name="Ganatra M."/>
            <person name="Gregory W.F."/>
            <person name="Johnson N.M."/>
            <person name="Jin J."/>
            <person name="Komuniecki R."/>
            <person name="Korf I."/>
            <person name="Kumar S."/>
            <person name="Laney S."/>
            <person name="Li B.W."/>
            <person name="Li W."/>
            <person name="Lindblom T.H."/>
            <person name="Lustigman S."/>
            <person name="Ma D."/>
            <person name="Maina C.V."/>
            <person name="Martin D.M."/>
            <person name="McCarter J.P."/>
            <person name="McReynolds L."/>
            <person name="Mitreva M."/>
            <person name="Nutman T.B."/>
            <person name="Parkinson J."/>
            <person name="Peregrin-Alvarez J.M."/>
            <person name="Poole C."/>
            <person name="Ren Q."/>
            <person name="Saunders L."/>
            <person name="Sluder A.E."/>
            <person name="Smith K."/>
            <person name="Stanke M."/>
            <person name="Unnasch T.R."/>
            <person name="Ware J."/>
            <person name="Wei A.D."/>
            <person name="Weil G."/>
            <person name="Williams D.J."/>
            <person name="Zhang Y."/>
            <person name="Williams S.A."/>
            <person name="Fraser-Liggett C."/>
            <person name="Slatko B."/>
            <person name="Blaxter M.L."/>
            <person name="Scott A.L."/>
        </authorList>
    </citation>
    <scope>NUCLEOTIDE SEQUENCE [LARGE SCALE GENOMIC DNA]</scope>
</reference>
<name>A8Q281_BRUMA</name>
<protein>
    <submittedName>
        <fullName evidence="1">Uncharacterized protein</fullName>
    </submittedName>
</protein>
<evidence type="ECO:0000313" key="1">
    <source>
        <dbReference type="EMBL" id="EDP31367.1"/>
    </source>
</evidence>
<accession>A8Q281</accession>
<organism evidence="1">
    <name type="scientific">Brugia malayi</name>
    <name type="common">Filarial nematode worm</name>
    <dbReference type="NCBI Taxonomy" id="6279"/>
    <lineage>
        <taxon>Eukaryota</taxon>
        <taxon>Metazoa</taxon>
        <taxon>Ecdysozoa</taxon>
        <taxon>Nematoda</taxon>
        <taxon>Chromadorea</taxon>
        <taxon>Rhabditida</taxon>
        <taxon>Spirurina</taxon>
        <taxon>Spiruromorpha</taxon>
        <taxon>Filarioidea</taxon>
        <taxon>Onchocercidae</taxon>
        <taxon>Brugia</taxon>
    </lineage>
</organism>
<proteinExistence type="predicted"/>